<dbReference type="PROSITE" id="PS50893">
    <property type="entry name" value="ABC_TRANSPORTER_2"/>
    <property type="match status" value="1"/>
</dbReference>
<evidence type="ECO:0000259" key="10">
    <source>
        <dbReference type="PROSITE" id="PS50893"/>
    </source>
</evidence>
<evidence type="ECO:0000256" key="9">
    <source>
        <dbReference type="PROSITE-ProRule" id="PRU01213"/>
    </source>
</evidence>
<evidence type="ECO:0000256" key="1">
    <source>
        <dbReference type="ARBA" id="ARBA00022448"/>
    </source>
</evidence>
<dbReference type="Proteomes" id="UP000011704">
    <property type="component" value="Unassembled WGS sequence"/>
</dbReference>
<dbReference type="InterPro" id="IPR050334">
    <property type="entry name" value="Molybdenum_import_ModC"/>
</dbReference>
<dbReference type="SUPFAM" id="SSF52540">
    <property type="entry name" value="P-loop containing nucleoside triphosphate hydrolases"/>
    <property type="match status" value="1"/>
</dbReference>
<evidence type="ECO:0000256" key="3">
    <source>
        <dbReference type="ARBA" id="ARBA00022505"/>
    </source>
</evidence>
<organism evidence="12 13">
    <name type="scientific">Nitrospina gracilis (strain 3/211)</name>
    <dbReference type="NCBI Taxonomy" id="1266370"/>
    <lineage>
        <taxon>Bacteria</taxon>
        <taxon>Pseudomonadati</taxon>
        <taxon>Nitrospinota/Tectimicrobiota group</taxon>
        <taxon>Nitrospinota</taxon>
        <taxon>Nitrospinia</taxon>
        <taxon>Nitrospinales</taxon>
        <taxon>Nitrospinaceae</taxon>
        <taxon>Nitrospina</taxon>
    </lineage>
</organism>
<evidence type="ECO:0000256" key="8">
    <source>
        <dbReference type="ARBA" id="ARBA00023136"/>
    </source>
</evidence>
<dbReference type="NCBIfam" id="TIGR02142">
    <property type="entry name" value="modC_ABC"/>
    <property type="match status" value="1"/>
</dbReference>
<dbReference type="InterPro" id="IPR005116">
    <property type="entry name" value="Transp-assoc_OB_typ1"/>
</dbReference>
<dbReference type="InterPro" id="IPR003439">
    <property type="entry name" value="ABC_transporter-like_ATP-bd"/>
</dbReference>
<evidence type="ECO:0000256" key="2">
    <source>
        <dbReference type="ARBA" id="ARBA00022475"/>
    </source>
</evidence>
<dbReference type="GO" id="GO:0015098">
    <property type="term" value="F:molybdate ion transmembrane transporter activity"/>
    <property type="evidence" value="ECO:0007669"/>
    <property type="project" value="InterPro"/>
</dbReference>
<keyword evidence="6 12" id="KW-0067">ATP-binding</keyword>
<keyword evidence="3 9" id="KW-0500">Molybdenum</keyword>
<feature type="domain" description="ABC transporter" evidence="10">
    <location>
        <begin position="1"/>
        <end position="235"/>
    </location>
</feature>
<dbReference type="GO" id="GO:0016020">
    <property type="term" value="C:membrane"/>
    <property type="evidence" value="ECO:0007669"/>
    <property type="project" value="InterPro"/>
</dbReference>
<dbReference type="PROSITE" id="PS00211">
    <property type="entry name" value="ABC_TRANSPORTER_1"/>
    <property type="match status" value="1"/>
</dbReference>
<keyword evidence="12" id="KW-0378">Hydrolase</keyword>
<evidence type="ECO:0000259" key="11">
    <source>
        <dbReference type="PROSITE" id="PS51866"/>
    </source>
</evidence>
<dbReference type="InterPro" id="IPR017871">
    <property type="entry name" value="ABC_transporter-like_CS"/>
</dbReference>
<evidence type="ECO:0000256" key="4">
    <source>
        <dbReference type="ARBA" id="ARBA00022519"/>
    </source>
</evidence>
<dbReference type="EMBL" id="CAQJ01000002">
    <property type="protein sequence ID" value="CCQ89209.1"/>
    <property type="molecule type" value="Genomic_DNA"/>
</dbReference>
<reference evidence="12 13" key="1">
    <citation type="journal article" date="2013" name="Front. Microbiol.">
        <title>The genome of Nitrospina gracilis illuminates the metabolism and evolution of the major marine nitrite oxidizer.</title>
        <authorList>
            <person name="Luecker S."/>
            <person name="Nowka B."/>
            <person name="Rattei T."/>
            <person name="Spieck E."/>
            <person name="and Daims H."/>
        </authorList>
    </citation>
    <scope>NUCLEOTIDE SEQUENCE [LARGE SCALE GENOMIC DNA]</scope>
    <source>
        <strain evidence="12 13">3/211</strain>
    </source>
</reference>
<keyword evidence="7" id="KW-1278">Translocase</keyword>
<dbReference type="InterPro" id="IPR011868">
    <property type="entry name" value="ModC_ABC_ATP-bd"/>
</dbReference>
<dbReference type="GO" id="GO:0005524">
    <property type="term" value="F:ATP binding"/>
    <property type="evidence" value="ECO:0007669"/>
    <property type="project" value="UniProtKB-KW"/>
</dbReference>
<keyword evidence="4" id="KW-0997">Cell inner membrane</keyword>
<comment type="caution">
    <text evidence="12">The sequence shown here is derived from an EMBL/GenBank/DDBJ whole genome shotgun (WGS) entry which is preliminary data.</text>
</comment>
<dbReference type="InterPro" id="IPR004606">
    <property type="entry name" value="Mop_domain"/>
</dbReference>
<dbReference type="GO" id="GO:0140359">
    <property type="term" value="F:ABC-type transporter activity"/>
    <property type="evidence" value="ECO:0007669"/>
    <property type="project" value="InterPro"/>
</dbReference>
<dbReference type="STRING" id="1266370.NITGR_100014"/>
<dbReference type="PROSITE" id="PS51866">
    <property type="entry name" value="MOP"/>
    <property type="match status" value="1"/>
</dbReference>
<evidence type="ECO:0000256" key="6">
    <source>
        <dbReference type="ARBA" id="ARBA00022840"/>
    </source>
</evidence>
<protein>
    <submittedName>
        <fullName evidence="12">Molybdenum ABC transporter, ATP-binding protein</fullName>
        <ecNumber evidence="12">3.6.3.29</ecNumber>
    </submittedName>
</protein>
<keyword evidence="8" id="KW-0472">Membrane</keyword>
<sequence length="366" mass="40422">MTRLTAHFQVPYPGFTLDAELDVPARGVTVIFGRSGSGKTTLLRCMAGLTRSPSGFFSVGDDVWQDESQGLFRPVHQRAIGLVFQDARLFPHLSVQSNLQYGYRRIAEKERKVDFDHIVSLLEIGPLLDRRPANLSGGEQQRVAIGRALLTSPQLLLMDEPLANLDTARKMEILPYLLKLRAELGLPIVYVSHSLEEIMQLVDTLVLLKEGRVVACDAANRVLQTLPAEERIDPGLAGTLLDTTVVDHDDAFVLTRVRYGDQHLYLPRQNVTPGRPLRLHVLARDISIVVSPATIQTSVLNILEATVLEILEGGGAAHAVDIRLDVGQPVLATITKKSLARLNLKPGQKVYAHIKAVQMVHEIPEF</sequence>
<dbReference type="EC" id="3.6.3.29" evidence="12"/>
<dbReference type="AlphaFoldDB" id="M1YV76"/>
<dbReference type="InterPro" id="IPR027417">
    <property type="entry name" value="P-loop_NTPase"/>
</dbReference>
<dbReference type="PANTHER" id="PTHR43514:SF10">
    <property type="entry name" value="MOLYBDENUM IMPORT ATP-BINDING PROTEIN MODC 2"/>
    <property type="match status" value="1"/>
</dbReference>
<evidence type="ECO:0000256" key="7">
    <source>
        <dbReference type="ARBA" id="ARBA00022967"/>
    </source>
</evidence>
<dbReference type="OrthoDB" id="9802264at2"/>
<dbReference type="Pfam" id="PF03459">
    <property type="entry name" value="TOBE"/>
    <property type="match status" value="1"/>
</dbReference>
<dbReference type="HOGENOM" id="CLU_000604_1_1_0"/>
<evidence type="ECO:0000313" key="12">
    <source>
        <dbReference type="EMBL" id="CCQ89209.1"/>
    </source>
</evidence>
<keyword evidence="2" id="KW-1003">Cell membrane</keyword>
<dbReference type="Gene3D" id="2.40.50.100">
    <property type="match status" value="1"/>
</dbReference>
<evidence type="ECO:0000313" key="13">
    <source>
        <dbReference type="Proteomes" id="UP000011704"/>
    </source>
</evidence>
<dbReference type="GO" id="GO:0016887">
    <property type="term" value="F:ATP hydrolysis activity"/>
    <property type="evidence" value="ECO:0007669"/>
    <property type="project" value="InterPro"/>
</dbReference>
<dbReference type="FunCoup" id="M1YV76">
    <property type="interactions" value="65"/>
</dbReference>
<accession>M1YV76</accession>
<keyword evidence="5" id="KW-0547">Nucleotide-binding</keyword>
<keyword evidence="1" id="KW-0813">Transport</keyword>
<gene>
    <name evidence="12" type="primary">modC</name>
    <name evidence="12" type="ORF">NITGR_100014</name>
</gene>
<feature type="domain" description="Mop" evidence="11">
    <location>
        <begin position="296"/>
        <end position="363"/>
    </location>
</feature>
<dbReference type="InParanoid" id="M1YV76"/>
<keyword evidence="13" id="KW-1185">Reference proteome</keyword>
<dbReference type="Gene3D" id="3.40.50.300">
    <property type="entry name" value="P-loop containing nucleotide triphosphate hydrolases"/>
    <property type="match status" value="1"/>
</dbReference>
<dbReference type="SMART" id="SM00382">
    <property type="entry name" value="AAA"/>
    <property type="match status" value="1"/>
</dbReference>
<proteinExistence type="predicted"/>
<dbReference type="Pfam" id="PF00005">
    <property type="entry name" value="ABC_tran"/>
    <property type="match status" value="1"/>
</dbReference>
<dbReference type="InterPro" id="IPR003593">
    <property type="entry name" value="AAA+_ATPase"/>
</dbReference>
<evidence type="ECO:0000256" key="5">
    <source>
        <dbReference type="ARBA" id="ARBA00022741"/>
    </source>
</evidence>
<dbReference type="PANTHER" id="PTHR43514">
    <property type="entry name" value="ABC TRANSPORTER I FAMILY MEMBER 10"/>
    <property type="match status" value="1"/>
</dbReference>
<dbReference type="RefSeq" id="WP_005005368.1">
    <property type="nucleotide sequence ID" value="NZ_HG422173.1"/>
</dbReference>
<dbReference type="InterPro" id="IPR008995">
    <property type="entry name" value="Mo/tungstate-bd_C_term_dom"/>
</dbReference>
<name>M1YV76_NITG3</name>
<dbReference type="SUPFAM" id="SSF50331">
    <property type="entry name" value="MOP-like"/>
    <property type="match status" value="1"/>
</dbReference>